<feature type="compositionally biased region" description="Basic and acidic residues" evidence="1">
    <location>
        <begin position="119"/>
        <end position="129"/>
    </location>
</feature>
<dbReference type="GeneID" id="20822751"/>
<dbReference type="VEuPathDB" id="FungiDB:NEUTE1DRAFT_114693"/>
<dbReference type="EMBL" id="GL891382">
    <property type="protein sequence ID" value="EGO52777.1"/>
    <property type="molecule type" value="Genomic_DNA"/>
</dbReference>
<feature type="region of interest" description="Disordered" evidence="1">
    <location>
        <begin position="106"/>
        <end position="129"/>
    </location>
</feature>
<dbReference type="KEGG" id="nte:NEUTE1DRAFT114693"/>
<name>F8N4Z3_NEUT8</name>
<reference evidence="3" key="1">
    <citation type="journal article" date="2011" name="Genetics">
        <title>Massive changes in genome architecture accompany the transition to self-fertility in the filamentous fungus Neurospora tetrasperma.</title>
        <authorList>
            <person name="Ellison C.E."/>
            <person name="Stajich J.E."/>
            <person name="Jacobson D.J."/>
            <person name="Natvig D.O."/>
            <person name="Lapidus A."/>
            <person name="Foster B."/>
            <person name="Aerts A."/>
            <person name="Riley R."/>
            <person name="Lindquist E.A."/>
            <person name="Grigoriev I.V."/>
            <person name="Taylor J.W."/>
        </authorList>
    </citation>
    <scope>NUCLEOTIDE SEQUENCE [LARGE SCALE GENOMIC DNA]</scope>
    <source>
        <strain evidence="3">FGSC 2508 / P0657</strain>
    </source>
</reference>
<evidence type="ECO:0000313" key="2">
    <source>
        <dbReference type="EMBL" id="EGO52777.1"/>
    </source>
</evidence>
<protein>
    <submittedName>
        <fullName evidence="2">Uncharacterized protein</fullName>
    </submittedName>
</protein>
<sequence>MFFGKPHPALPNGYLNTTAISIRAQIGSPGDVKEHRTSRREQIPGNEKRGLFWYEGTRIVTVKGIYLFMSGTAWLHKRYRSTYRLATEAQLLLPDKEGRGIALPINDQTKRQSSTMSSEESHEFSDKPRGNNCETYGDLLNVITDGSFHLSFLLCVHPLIFD</sequence>
<dbReference type="AlphaFoldDB" id="F8N4Z3"/>
<keyword evidence="3" id="KW-1185">Reference proteome</keyword>
<gene>
    <name evidence="2" type="ORF">NEUTE1DRAFT_114693</name>
</gene>
<organism evidence="2 3">
    <name type="scientific">Neurospora tetrasperma (strain FGSC 2508 / ATCC MYA-4615 / P0657)</name>
    <dbReference type="NCBI Taxonomy" id="510951"/>
    <lineage>
        <taxon>Eukaryota</taxon>
        <taxon>Fungi</taxon>
        <taxon>Dikarya</taxon>
        <taxon>Ascomycota</taxon>
        <taxon>Pezizomycotina</taxon>
        <taxon>Sordariomycetes</taxon>
        <taxon>Sordariomycetidae</taxon>
        <taxon>Sordariales</taxon>
        <taxon>Sordariaceae</taxon>
        <taxon>Neurospora</taxon>
    </lineage>
</organism>
<evidence type="ECO:0000256" key="1">
    <source>
        <dbReference type="SAM" id="MobiDB-lite"/>
    </source>
</evidence>
<dbReference type="HOGENOM" id="CLU_1635872_0_0_1"/>
<accession>F8N4Z3</accession>
<dbReference type="Proteomes" id="UP000008065">
    <property type="component" value="Unassembled WGS sequence"/>
</dbReference>
<dbReference type="RefSeq" id="XP_009856411.1">
    <property type="nucleotide sequence ID" value="XM_009858109.1"/>
</dbReference>
<evidence type="ECO:0000313" key="3">
    <source>
        <dbReference type="Proteomes" id="UP000008065"/>
    </source>
</evidence>
<proteinExistence type="predicted"/>